<dbReference type="Pfam" id="PF22879">
    <property type="entry name" value="AIPR_N"/>
    <property type="match status" value="1"/>
</dbReference>
<comment type="caution">
    <text evidence="3">The sequence shown here is derived from an EMBL/GenBank/DDBJ whole genome shotgun (WGS) entry which is preliminary data.</text>
</comment>
<keyword evidence="4" id="KW-1185">Reference proteome</keyword>
<name>A0ABV7BZ05_9PROT</name>
<accession>A0ABV7BZ05</accession>
<evidence type="ECO:0000259" key="2">
    <source>
        <dbReference type="Pfam" id="PF22879"/>
    </source>
</evidence>
<dbReference type="Pfam" id="PF10592">
    <property type="entry name" value="AIPR"/>
    <property type="match status" value="1"/>
</dbReference>
<protein>
    <submittedName>
        <fullName evidence="3">AIPR family protein</fullName>
    </submittedName>
</protein>
<dbReference type="EMBL" id="JBHRSB010000008">
    <property type="protein sequence ID" value="MFC3002962.1"/>
    <property type="molecule type" value="Genomic_DNA"/>
</dbReference>
<organism evidence="3 4">
    <name type="scientific">Falsiroseomonas tokyonensis</name>
    <dbReference type="NCBI Taxonomy" id="430521"/>
    <lineage>
        <taxon>Bacteria</taxon>
        <taxon>Pseudomonadati</taxon>
        <taxon>Pseudomonadota</taxon>
        <taxon>Alphaproteobacteria</taxon>
        <taxon>Acetobacterales</taxon>
        <taxon>Roseomonadaceae</taxon>
        <taxon>Falsiroseomonas</taxon>
    </lineage>
</organism>
<evidence type="ECO:0000259" key="1">
    <source>
        <dbReference type="Pfam" id="PF10592"/>
    </source>
</evidence>
<dbReference type="InterPro" id="IPR055101">
    <property type="entry name" value="AIPR_N"/>
</dbReference>
<evidence type="ECO:0000313" key="3">
    <source>
        <dbReference type="EMBL" id="MFC3002962.1"/>
    </source>
</evidence>
<sequence length="690" mass="76041">MSSDRELREFVRRTHAEVRDRASPTDAGDADFRENAFAGWVLEFFEEAGVTSGGDVSHFEGRVGRSVGKVNGYAIGDDEDTLALVVAIHNDTEEAVTVAPTDISRAAGQAARFLEGALGNLKDAVEASATHAEMVRRIADLTGQLRSATIHVVTDGISSAKEVRALEVKGVPVRFEVWDAERLFRVMQAGRPRDEIEIDFSELCGSSVPCLPAARHEGNYEAYVAIIPGDALAKLYDEYGAQLLELNVRSFLSARGRINAGIRKTLREQPLRFLAYNNGIVATADSIVLEKLSDGRPAIRSVRGLQIVNGGQTTASIHRAWKTDRADVSRVMVQAKLAVIDSGHEEEVVREISRCANTQNVVQMADFSANDPFHVTLEGLSRRVWCPGEQGRWFYERARGQYQEEKAKASTPARQRRFTEQTPPSRRFVKTDVARYQNTWELKPQTVCFGSQKNFDSFAQDLRVRKGEFLPDEVWYRELIAKAILYRAAEKIVRDAKLPAYRTQVATYLMALLVDRSGSRLDLDGIWKRQGLTTELLSLLGSWVQPVLAAVTESAAGRNVTEWCKKRECWDAVRHVAVPMPPALPAELSTGLATATGSTTTADGSVTSADLENIAACKRLDGPTWLRISGEGRRLGLLKEWEAGIAHTLSGYAASGWDRNPSPKQAGHAVRIMLLPEIQALIADDREAGA</sequence>
<dbReference type="RefSeq" id="WP_216839264.1">
    <property type="nucleotide sequence ID" value="NZ_JAFNJS010000008.1"/>
</dbReference>
<evidence type="ECO:0000313" key="4">
    <source>
        <dbReference type="Proteomes" id="UP001595420"/>
    </source>
</evidence>
<reference evidence="4" key="1">
    <citation type="journal article" date="2019" name="Int. J. Syst. Evol. Microbiol.">
        <title>The Global Catalogue of Microorganisms (GCM) 10K type strain sequencing project: providing services to taxonomists for standard genome sequencing and annotation.</title>
        <authorList>
            <consortium name="The Broad Institute Genomics Platform"/>
            <consortium name="The Broad Institute Genome Sequencing Center for Infectious Disease"/>
            <person name="Wu L."/>
            <person name="Ma J."/>
        </authorList>
    </citation>
    <scope>NUCLEOTIDE SEQUENCE [LARGE SCALE GENOMIC DNA]</scope>
    <source>
        <strain evidence="4">CGMCC 1.16855</strain>
    </source>
</reference>
<proteinExistence type="predicted"/>
<feature type="domain" description="Abortive phage infection protein C-terminal" evidence="1">
    <location>
        <begin position="244"/>
        <end position="548"/>
    </location>
</feature>
<dbReference type="InterPro" id="IPR018891">
    <property type="entry name" value="AIPR_C"/>
</dbReference>
<feature type="domain" description="Abortive infection phage resistance protein N-terminal" evidence="2">
    <location>
        <begin position="37"/>
        <end position="185"/>
    </location>
</feature>
<gene>
    <name evidence="3" type="ORF">ACFOD3_23900</name>
</gene>
<dbReference type="Proteomes" id="UP001595420">
    <property type="component" value="Unassembled WGS sequence"/>
</dbReference>